<keyword evidence="2" id="KW-1185">Reference proteome</keyword>
<gene>
    <name evidence="1" type="ORF">QJV27_09670</name>
</gene>
<comment type="caution">
    <text evidence="1">The sequence shown here is derived from an EMBL/GenBank/DDBJ whole genome shotgun (WGS) entry which is preliminary data.</text>
</comment>
<protein>
    <submittedName>
        <fullName evidence="1">Uncharacterized protein</fullName>
    </submittedName>
</protein>
<dbReference type="EMBL" id="JASBAO010000001">
    <property type="protein sequence ID" value="MDI2091630.1"/>
    <property type="molecule type" value="Genomic_DNA"/>
</dbReference>
<evidence type="ECO:0000313" key="1">
    <source>
        <dbReference type="EMBL" id="MDI2091630.1"/>
    </source>
</evidence>
<accession>A0ABT6Q3N7</accession>
<sequence length="93" mass="11131">MHTNIHFGYSIGQQQSLYKIDASRIAFTLSKDLSTINDMFNECFEEVARMVDDFDEPKQKRLKQLRQRVEFLSQYIQEKTDEFYDISQQIVKL</sequence>
<evidence type="ECO:0000313" key="2">
    <source>
        <dbReference type="Proteomes" id="UP001431634"/>
    </source>
</evidence>
<dbReference type="Proteomes" id="UP001431634">
    <property type="component" value="Unassembled WGS sequence"/>
</dbReference>
<organism evidence="1 2">
    <name type="scientific">Commensalibacter oyaizuii</name>
    <dbReference type="NCBI Taxonomy" id="3043873"/>
    <lineage>
        <taxon>Bacteria</taxon>
        <taxon>Pseudomonadati</taxon>
        <taxon>Pseudomonadota</taxon>
        <taxon>Alphaproteobacteria</taxon>
        <taxon>Acetobacterales</taxon>
        <taxon>Acetobacteraceae</taxon>
    </lineage>
</organism>
<dbReference type="RefSeq" id="WP_281448719.1">
    <property type="nucleotide sequence ID" value="NZ_JASBAO010000001.1"/>
</dbReference>
<proteinExistence type="predicted"/>
<reference evidence="1" key="1">
    <citation type="submission" date="2023-05" db="EMBL/GenBank/DDBJ databases">
        <title>Whole genome sequence of Commensalibacter sp.</title>
        <authorList>
            <person name="Charoenyingcharoen P."/>
            <person name="Yukphan P."/>
        </authorList>
    </citation>
    <scope>NUCLEOTIDE SEQUENCE</scope>
    <source>
        <strain evidence="1">TBRC 16381</strain>
    </source>
</reference>
<name>A0ABT6Q3N7_9PROT</name>